<evidence type="ECO:0000313" key="1">
    <source>
        <dbReference type="Proteomes" id="UP000887577"/>
    </source>
</evidence>
<evidence type="ECO:0000313" key="2">
    <source>
        <dbReference type="WBParaSite" id="PSU_v2.g17568.t1"/>
    </source>
</evidence>
<protein>
    <submittedName>
        <fullName evidence="2">Uncharacterized protein</fullName>
    </submittedName>
</protein>
<dbReference type="WBParaSite" id="PSU_v2.g17568.t1">
    <property type="protein sequence ID" value="PSU_v2.g17568.t1"/>
    <property type="gene ID" value="PSU_v2.g17568"/>
</dbReference>
<keyword evidence="1" id="KW-1185">Reference proteome</keyword>
<organism evidence="1 2">
    <name type="scientific">Panagrolaimus superbus</name>
    <dbReference type="NCBI Taxonomy" id="310955"/>
    <lineage>
        <taxon>Eukaryota</taxon>
        <taxon>Metazoa</taxon>
        <taxon>Ecdysozoa</taxon>
        <taxon>Nematoda</taxon>
        <taxon>Chromadorea</taxon>
        <taxon>Rhabditida</taxon>
        <taxon>Tylenchina</taxon>
        <taxon>Panagrolaimomorpha</taxon>
        <taxon>Panagrolaimoidea</taxon>
        <taxon>Panagrolaimidae</taxon>
        <taxon>Panagrolaimus</taxon>
    </lineage>
</organism>
<accession>A0A914YFN1</accession>
<dbReference type="AlphaFoldDB" id="A0A914YFN1"/>
<reference evidence="2" key="1">
    <citation type="submission" date="2022-11" db="UniProtKB">
        <authorList>
            <consortium name="WormBaseParasite"/>
        </authorList>
    </citation>
    <scope>IDENTIFICATION</scope>
</reference>
<proteinExistence type="predicted"/>
<sequence>MQVGGVVAPVAPVTLDADQEAVELVGVVGHTRADVPCAVTQARRIRQRVVRMPGIEHRRAVTAAGVLRAAGEAPATGHAGRGIAEDGFLLRVADLGVDLAAFAEGERGAAEHVDVLLFRGQVAILLRWIPQAALGRRRGFGLARNGAQVGAARKGDQVRRRRIIVEHRAVRADAAVGTAAEVGAAEELRVGGVIAPRARVAGADPLAVLAVADLDRVGLADIQAEECVPAILGQVAGTGGQGGLLGSHPRSRYAG</sequence>
<name>A0A914YFN1_9BILA</name>
<dbReference type="Proteomes" id="UP000887577">
    <property type="component" value="Unplaced"/>
</dbReference>